<protein>
    <submittedName>
        <fullName evidence="2">RNA-directed DNA polymerase, eukaryota, reverse transcriptase zinc-binding domain protein</fullName>
    </submittedName>
</protein>
<sequence length="181" mass="20882">MKMDTIKAKIRGFEPGSDVGSSNSQFINKHVKMLKMITLNRKFILLLLLKPDDCFQEESFVYITVTQSSRLTSFIIKVENELYIFTSCYFCTSAASEDEINVLHDKFRDIITDSKDENMKCIVEEDFNAKVIFNNNNEKRLNGNVLGNERVVIICSLSESSTEEQLGYHPTKKLKEKWAIF</sequence>
<evidence type="ECO:0000313" key="2">
    <source>
        <dbReference type="WBParaSite" id="SVE_0633000.1"/>
    </source>
</evidence>
<dbReference type="WBParaSite" id="SVE_0633000.1">
    <property type="protein sequence ID" value="SVE_0633000.1"/>
    <property type="gene ID" value="SVE_0633000"/>
</dbReference>
<evidence type="ECO:0000313" key="1">
    <source>
        <dbReference type="Proteomes" id="UP000035680"/>
    </source>
</evidence>
<reference evidence="1" key="1">
    <citation type="submission" date="2014-07" db="EMBL/GenBank/DDBJ databases">
        <authorList>
            <person name="Martin A.A"/>
            <person name="De Silva N."/>
        </authorList>
    </citation>
    <scope>NUCLEOTIDE SEQUENCE</scope>
</reference>
<reference evidence="2" key="2">
    <citation type="submission" date="2015-08" db="UniProtKB">
        <authorList>
            <consortium name="WormBaseParasite"/>
        </authorList>
    </citation>
    <scope>IDENTIFICATION</scope>
</reference>
<name>A0A0K0FBW6_STRVS</name>
<dbReference type="AlphaFoldDB" id="A0A0K0FBW6"/>
<keyword evidence="1" id="KW-1185">Reference proteome</keyword>
<proteinExistence type="predicted"/>
<dbReference type="Proteomes" id="UP000035680">
    <property type="component" value="Unassembled WGS sequence"/>
</dbReference>
<organism evidence="1 2">
    <name type="scientific">Strongyloides venezuelensis</name>
    <name type="common">Threadworm</name>
    <dbReference type="NCBI Taxonomy" id="75913"/>
    <lineage>
        <taxon>Eukaryota</taxon>
        <taxon>Metazoa</taxon>
        <taxon>Ecdysozoa</taxon>
        <taxon>Nematoda</taxon>
        <taxon>Chromadorea</taxon>
        <taxon>Rhabditida</taxon>
        <taxon>Tylenchina</taxon>
        <taxon>Panagrolaimomorpha</taxon>
        <taxon>Strongyloidoidea</taxon>
        <taxon>Strongyloididae</taxon>
        <taxon>Strongyloides</taxon>
    </lineage>
</organism>
<accession>A0A0K0FBW6</accession>